<dbReference type="HAMAP" id="MF_00201">
    <property type="entry name" value="RecO"/>
    <property type="match status" value="1"/>
</dbReference>
<comment type="function">
    <text evidence="7">Involved in DNA repair and RecF pathway recombination.</text>
</comment>
<evidence type="ECO:0000256" key="4">
    <source>
        <dbReference type="ARBA" id="ARBA00023172"/>
    </source>
</evidence>
<evidence type="ECO:0000256" key="5">
    <source>
        <dbReference type="ARBA" id="ARBA00023204"/>
    </source>
</evidence>
<evidence type="ECO:0000256" key="1">
    <source>
        <dbReference type="ARBA" id="ARBA00007452"/>
    </source>
</evidence>
<dbReference type="AlphaFoldDB" id="V4QTY8"/>
<dbReference type="SUPFAM" id="SSF50249">
    <property type="entry name" value="Nucleic acid-binding proteins"/>
    <property type="match status" value="1"/>
</dbReference>
<evidence type="ECO:0000256" key="2">
    <source>
        <dbReference type="ARBA" id="ARBA00021310"/>
    </source>
</evidence>
<dbReference type="InterPro" id="IPR012340">
    <property type="entry name" value="NA-bd_OB-fold"/>
</dbReference>
<dbReference type="GO" id="GO:0006302">
    <property type="term" value="P:double-strand break repair"/>
    <property type="evidence" value="ECO:0007669"/>
    <property type="project" value="TreeGrafter"/>
</dbReference>
<evidence type="ECO:0000313" key="10">
    <source>
        <dbReference type="Proteomes" id="UP000017819"/>
    </source>
</evidence>
<organism evidence="9 10">
    <name type="scientific">Lutibaculum baratangense AMV1</name>
    <dbReference type="NCBI Taxonomy" id="631454"/>
    <lineage>
        <taxon>Bacteria</taxon>
        <taxon>Pseudomonadati</taxon>
        <taxon>Pseudomonadota</taxon>
        <taxon>Alphaproteobacteria</taxon>
        <taxon>Hyphomicrobiales</taxon>
        <taxon>Tepidamorphaceae</taxon>
        <taxon>Lutibaculum</taxon>
    </lineage>
</organism>
<dbReference type="GO" id="GO:0006310">
    <property type="term" value="P:DNA recombination"/>
    <property type="evidence" value="ECO:0007669"/>
    <property type="project" value="UniProtKB-UniRule"/>
</dbReference>
<dbReference type="GO" id="GO:0043590">
    <property type="term" value="C:bacterial nucleoid"/>
    <property type="evidence" value="ECO:0007669"/>
    <property type="project" value="TreeGrafter"/>
</dbReference>
<keyword evidence="3 7" id="KW-0227">DNA damage</keyword>
<reference evidence="9 10" key="1">
    <citation type="journal article" date="2014" name="Genome Announc.">
        <title>Draft Genome Sequence of Lutibaculum baratangense Strain AMV1T, Isolated from a Mud Volcano in Andamans, India.</title>
        <authorList>
            <person name="Singh A."/>
            <person name="Sreenivas A."/>
            <person name="Sathyanarayana Reddy G."/>
            <person name="Pinnaka A.K."/>
            <person name="Shivaji S."/>
        </authorList>
    </citation>
    <scope>NUCLEOTIDE SEQUENCE [LARGE SCALE GENOMIC DNA]</scope>
    <source>
        <strain evidence="9 10">AMV1</strain>
    </source>
</reference>
<dbReference type="Pfam" id="PF11967">
    <property type="entry name" value="RecO_N"/>
    <property type="match status" value="1"/>
</dbReference>
<feature type="domain" description="DNA replication/recombination mediator RecO N-terminal" evidence="8">
    <location>
        <begin position="1"/>
        <end position="67"/>
    </location>
</feature>
<comment type="caution">
    <text evidence="9">The sequence shown here is derived from an EMBL/GenBank/DDBJ whole genome shotgun (WGS) entry which is preliminary data.</text>
</comment>
<name>V4QTY8_9HYPH</name>
<dbReference type="InterPro" id="IPR003717">
    <property type="entry name" value="RecO"/>
</dbReference>
<dbReference type="InterPro" id="IPR042242">
    <property type="entry name" value="RecO_C"/>
</dbReference>
<evidence type="ECO:0000256" key="7">
    <source>
        <dbReference type="HAMAP-Rule" id="MF_00201"/>
    </source>
</evidence>
<sequence length="238" mass="26113">MEWSDEGVILGVRRHGESSAVVEVFTRGRGRHMGLVRGGRSKRMQAVLQPGNAVTAVWRARLDEHLGLFALELEEGHAATLMQSSHALYGFAVAAAHLRLLPERDPHEGLHDAFRHLVLQLPRKRQGAADLARFELLLLAEFGFGLDLTSCAVTGTVEDLVWVSPRSGRAVSREAGQAYADRLLKLPRFLLDEEAAAVSAADVSDAFRLTGFFLGRHVLEPRGLCLPPERARLIGSLD</sequence>
<dbReference type="STRING" id="631454.N177_3310"/>
<dbReference type="OrthoDB" id="9804792at2"/>
<dbReference type="InterPro" id="IPR037278">
    <property type="entry name" value="ARFGAP/RecO"/>
</dbReference>
<keyword evidence="10" id="KW-1185">Reference proteome</keyword>
<evidence type="ECO:0000256" key="6">
    <source>
        <dbReference type="ARBA" id="ARBA00033409"/>
    </source>
</evidence>
<evidence type="ECO:0000313" key="9">
    <source>
        <dbReference type="EMBL" id="ESR23242.1"/>
    </source>
</evidence>
<dbReference type="InterPro" id="IPR022572">
    <property type="entry name" value="DNA_rep/recomb_RecO_N"/>
</dbReference>
<accession>V4QTY8</accession>
<proteinExistence type="inferred from homology"/>
<dbReference type="Gene3D" id="1.20.1440.120">
    <property type="entry name" value="Recombination protein O, C-terminal domain"/>
    <property type="match status" value="1"/>
</dbReference>
<dbReference type="NCBIfam" id="TIGR00613">
    <property type="entry name" value="reco"/>
    <property type="match status" value="1"/>
</dbReference>
<protein>
    <recommendedName>
        <fullName evidence="2 7">DNA repair protein RecO</fullName>
    </recommendedName>
    <alternativeName>
        <fullName evidence="6 7">Recombination protein O</fullName>
    </alternativeName>
</protein>
<dbReference type="Pfam" id="PF02565">
    <property type="entry name" value="RecO_C"/>
    <property type="match status" value="1"/>
</dbReference>
<evidence type="ECO:0000256" key="3">
    <source>
        <dbReference type="ARBA" id="ARBA00022763"/>
    </source>
</evidence>
<dbReference type="PANTHER" id="PTHR33991:SF1">
    <property type="entry name" value="DNA REPAIR PROTEIN RECO"/>
    <property type="match status" value="1"/>
</dbReference>
<keyword evidence="4 7" id="KW-0233">DNA recombination</keyword>
<dbReference type="RefSeq" id="WP_023433428.1">
    <property type="nucleotide sequence ID" value="NZ_AWXZ01000039.1"/>
</dbReference>
<dbReference type="Gene3D" id="2.40.50.140">
    <property type="entry name" value="Nucleic acid-binding proteins"/>
    <property type="match status" value="1"/>
</dbReference>
<dbReference type="EMBL" id="AWXZ01000039">
    <property type="protein sequence ID" value="ESR23242.1"/>
    <property type="molecule type" value="Genomic_DNA"/>
</dbReference>
<dbReference type="SUPFAM" id="SSF57863">
    <property type="entry name" value="ArfGap/RecO-like zinc finger"/>
    <property type="match status" value="1"/>
</dbReference>
<keyword evidence="5 7" id="KW-0234">DNA repair</keyword>
<evidence type="ECO:0000259" key="8">
    <source>
        <dbReference type="Pfam" id="PF11967"/>
    </source>
</evidence>
<dbReference type="PATRIC" id="fig|631454.5.peg.3270"/>
<dbReference type="eggNOG" id="COG1381">
    <property type="taxonomic scope" value="Bacteria"/>
</dbReference>
<comment type="similarity">
    <text evidence="1 7">Belongs to the RecO family.</text>
</comment>
<dbReference type="Proteomes" id="UP000017819">
    <property type="component" value="Unassembled WGS sequence"/>
</dbReference>
<dbReference type="PANTHER" id="PTHR33991">
    <property type="entry name" value="DNA REPAIR PROTEIN RECO"/>
    <property type="match status" value="1"/>
</dbReference>
<gene>
    <name evidence="7" type="primary">recO</name>
    <name evidence="9" type="ORF">N177_3310</name>
</gene>